<dbReference type="PANTHER" id="PTHR13335:SF1">
    <property type="entry name" value="TARGET OF RAPAMYCIN COMPLEX 2 SUBUNIT MAPKAP1"/>
    <property type="match status" value="1"/>
</dbReference>
<dbReference type="Proteomes" id="UP000818624">
    <property type="component" value="Chromosome 5"/>
</dbReference>
<dbReference type="InterPro" id="IPR031567">
    <property type="entry name" value="CRIM_dom"/>
</dbReference>
<evidence type="ECO:0000256" key="1">
    <source>
        <dbReference type="ARBA" id="ARBA00009407"/>
    </source>
</evidence>
<dbReference type="InterPro" id="IPR011993">
    <property type="entry name" value="PH-like_dom_sf"/>
</dbReference>
<comment type="similarity">
    <text evidence="1">Belongs to the SIN1 family.</text>
</comment>
<keyword evidence="5" id="KW-0418">Kinase</keyword>
<dbReference type="InterPro" id="IPR008828">
    <property type="entry name" value="Sin1/Avo1"/>
</dbReference>
<feature type="region of interest" description="Disordered" evidence="2">
    <location>
        <begin position="288"/>
        <end position="334"/>
    </location>
</feature>
<dbReference type="GO" id="GO:0016301">
    <property type="term" value="F:kinase activity"/>
    <property type="evidence" value="ECO:0007669"/>
    <property type="project" value="UniProtKB-KW"/>
</dbReference>
<reference evidence="5 6" key="1">
    <citation type="journal article" date="2020" name="Elife">
        <title>Loss of centromere function drives karyotype evolution in closely related Malassezia species.</title>
        <authorList>
            <person name="Sankaranarayanan S.R."/>
            <person name="Ianiri G."/>
            <person name="Coelho M.A."/>
            <person name="Reza M.H."/>
            <person name="Thimmappa B.C."/>
            <person name="Ganguly P."/>
            <person name="Vadnala R.N."/>
            <person name="Sun S."/>
            <person name="Siddharthan R."/>
            <person name="Tellgren-Roth C."/>
            <person name="Dawson T.L."/>
            <person name="Heitman J."/>
            <person name="Sanyal K."/>
        </authorList>
    </citation>
    <scope>NUCLEOTIDE SEQUENCE [LARGE SCALE GENOMIC DNA]</scope>
    <source>
        <strain evidence="5">CBS14141</strain>
    </source>
</reference>
<sequence length="801" mass="87180">MALARSRSEAIERLRQDYLHASDDPVVARVLAESAAEELRRASPSSSAMSPSASEYAAGALPFRFHDEAYTEETSASLSESPVLPVNLDAVKALFQQHFPHEPWPLAEEDEALLPKKSSNFVPGALQGTPDDFADAQPGPRRRLNYTQTIYGPRQSTLMGMRVSGTRRSGVGSVATYTHGASLNTETPNAGAHGYLSRTIQLQDASARLGTQADSAETMVNPAASSLSTTMTRLSPGVMHSMQSPLRPLQGAAEESDLASSVDSDAKAGLAATLASVHISPSELHSVPGLFPAESSQSSAMLDSEPSRPPSSLSSTSDGTAASDSLRPYLPGSFIVPPEEERELFGSKRIARARRKSRVAGPAGADEAKGAARTDRRTAALGTSPQTEDGLAFRRGRIAAPQTKSLLTSKLQKSSSGQSHVQMILARYRRAGVYERDPNGYAVTLYFPHPGSDASVPPLDVRVRRDATMEELIGYGLSCFVDHYGRPPPRPDADDADLEAFLETEAWALYMTEDGLVDEDYPAIDRTLVVGRFGENEFAVCARPYVPKAPPPAAKAARKAQADTMPVAAQPIQLSPAADELGTGVSANRVVLQIMVVPHARGMTTVRVSPNATAQDVIHAVCKQCQLGSARTYALLFRDVDEVVPGERPVRGFVERTDLVLVERTSLPDAPSDTTGLQRRSSKVPEQPKYKTAMDLISNYKAYTISRRHPISVGRHERVLTIDGDWIHIIRPAEKRMFHARSTSYPISAVVQCEQYARMPNLFKLVVVREKKRDTKRYDFEADDRRMAEEIVAEINQLRRS</sequence>
<proteinExistence type="inferred from homology"/>
<evidence type="ECO:0000259" key="4">
    <source>
        <dbReference type="Pfam" id="PF16979"/>
    </source>
</evidence>
<keyword evidence="5" id="KW-0808">Transferase</keyword>
<evidence type="ECO:0000313" key="6">
    <source>
        <dbReference type="Proteomes" id="UP000818624"/>
    </source>
</evidence>
<evidence type="ECO:0000313" key="5">
    <source>
        <dbReference type="EMBL" id="WFD49371.1"/>
    </source>
</evidence>
<evidence type="ECO:0000256" key="2">
    <source>
        <dbReference type="SAM" id="MobiDB-lite"/>
    </source>
</evidence>
<organism evidence="5 6">
    <name type="scientific">Malassezia furfur</name>
    <name type="common">Pityriasis versicolor infection agent</name>
    <name type="synonym">Pityrosporum furfur</name>
    <dbReference type="NCBI Taxonomy" id="55194"/>
    <lineage>
        <taxon>Eukaryota</taxon>
        <taxon>Fungi</taxon>
        <taxon>Dikarya</taxon>
        <taxon>Basidiomycota</taxon>
        <taxon>Ustilaginomycotina</taxon>
        <taxon>Malasseziomycetes</taxon>
        <taxon>Malasseziales</taxon>
        <taxon>Malasseziaceae</taxon>
        <taxon>Malassezia</taxon>
    </lineage>
</organism>
<name>A0ABY8EVD0_MALFU</name>
<feature type="region of interest" description="Disordered" evidence="2">
    <location>
        <begin position="346"/>
        <end position="394"/>
    </location>
</feature>
<dbReference type="InterPro" id="IPR031313">
    <property type="entry name" value="Sin1_PH_dom"/>
</dbReference>
<feature type="compositionally biased region" description="Low complexity" evidence="2">
    <location>
        <begin position="310"/>
        <end position="326"/>
    </location>
</feature>
<feature type="domain" description="CRIM" evidence="3">
    <location>
        <begin position="404"/>
        <end position="542"/>
    </location>
</feature>
<keyword evidence="6" id="KW-1185">Reference proteome</keyword>
<feature type="compositionally biased region" description="Basic residues" evidence="2">
    <location>
        <begin position="349"/>
        <end position="358"/>
    </location>
</feature>
<dbReference type="EMBL" id="CP046238">
    <property type="protein sequence ID" value="WFD49371.1"/>
    <property type="molecule type" value="Genomic_DNA"/>
</dbReference>
<gene>
    <name evidence="5" type="primary">AVO1</name>
    <name evidence="5" type="ORF">GLX27_004051</name>
</gene>
<dbReference type="PANTHER" id="PTHR13335">
    <property type="entry name" value="TARGET OF RAPAMYCIN COMPLEX 2 SUBUNIT MAPKAP1"/>
    <property type="match status" value="1"/>
</dbReference>
<dbReference type="Pfam" id="PF16978">
    <property type="entry name" value="CRIM"/>
    <property type="match status" value="1"/>
</dbReference>
<feature type="compositionally biased region" description="Basic and acidic residues" evidence="2">
    <location>
        <begin position="366"/>
        <end position="378"/>
    </location>
</feature>
<evidence type="ECO:0000259" key="3">
    <source>
        <dbReference type="Pfam" id="PF16978"/>
    </source>
</evidence>
<accession>A0ABY8EVD0</accession>
<dbReference type="Gene3D" id="2.30.29.30">
    <property type="entry name" value="Pleckstrin-homology domain (PH domain)/Phosphotyrosine-binding domain (PTB)"/>
    <property type="match status" value="1"/>
</dbReference>
<protein>
    <submittedName>
        <fullName evidence="5">Component of a membrane-bound complex containing the Tor2p kinase</fullName>
    </submittedName>
</protein>
<feature type="domain" description="SIN1-type PH" evidence="4">
    <location>
        <begin position="699"/>
        <end position="798"/>
    </location>
</feature>
<dbReference type="Pfam" id="PF16979">
    <property type="entry name" value="SIN1_PH"/>
    <property type="match status" value="1"/>
</dbReference>